<gene>
    <name evidence="3" type="ORF">CVLEPA_LOCUS10579</name>
</gene>
<keyword evidence="2" id="KW-1133">Transmembrane helix</keyword>
<dbReference type="InterPro" id="IPR021454">
    <property type="entry name" value="DUF3105"/>
</dbReference>
<keyword evidence="2" id="KW-0812">Transmembrane</keyword>
<dbReference type="PANTHER" id="PTHR34179">
    <property type="entry name" value="TUMOR PROTEIN P53-INDUCIBLE PROTEIN 13"/>
    <property type="match status" value="1"/>
</dbReference>
<feature type="transmembrane region" description="Helical" evidence="2">
    <location>
        <begin position="287"/>
        <end position="308"/>
    </location>
</feature>
<evidence type="ECO:0000256" key="1">
    <source>
        <dbReference type="SAM" id="MobiDB-lite"/>
    </source>
</evidence>
<keyword evidence="2" id="KW-0472">Membrane</keyword>
<protein>
    <recommendedName>
        <fullName evidence="5">Tumor protein p53-inducible protein 13</fullName>
    </recommendedName>
</protein>
<name>A0ABP0FQQ8_CLALP</name>
<feature type="compositionally biased region" description="Basic residues" evidence="1">
    <location>
        <begin position="349"/>
        <end position="358"/>
    </location>
</feature>
<evidence type="ECO:0000313" key="4">
    <source>
        <dbReference type="Proteomes" id="UP001642483"/>
    </source>
</evidence>
<organism evidence="3 4">
    <name type="scientific">Clavelina lepadiformis</name>
    <name type="common">Light-bulb sea squirt</name>
    <name type="synonym">Ascidia lepadiformis</name>
    <dbReference type="NCBI Taxonomy" id="159417"/>
    <lineage>
        <taxon>Eukaryota</taxon>
        <taxon>Metazoa</taxon>
        <taxon>Chordata</taxon>
        <taxon>Tunicata</taxon>
        <taxon>Ascidiacea</taxon>
        <taxon>Aplousobranchia</taxon>
        <taxon>Clavelinidae</taxon>
        <taxon>Clavelina</taxon>
    </lineage>
</organism>
<keyword evidence="4" id="KW-1185">Reference proteome</keyword>
<proteinExistence type="predicted"/>
<dbReference type="PANTHER" id="PTHR34179:SF1">
    <property type="entry name" value="TUMOR PROTEIN P53-INDUCIBLE PROTEIN 13"/>
    <property type="match status" value="1"/>
</dbReference>
<dbReference type="EMBL" id="CAWYQH010000068">
    <property type="protein sequence ID" value="CAK8680313.1"/>
    <property type="molecule type" value="Genomic_DNA"/>
</dbReference>
<comment type="caution">
    <text evidence="3">The sequence shown here is derived from an EMBL/GenBank/DDBJ whole genome shotgun (WGS) entry which is preliminary data.</text>
</comment>
<accession>A0ABP0FQQ8</accession>
<reference evidence="3 4" key="1">
    <citation type="submission" date="2024-02" db="EMBL/GenBank/DDBJ databases">
        <authorList>
            <person name="Daric V."/>
            <person name="Darras S."/>
        </authorList>
    </citation>
    <scope>NUCLEOTIDE SEQUENCE [LARGE SCALE GENOMIC DNA]</scope>
</reference>
<evidence type="ECO:0000313" key="3">
    <source>
        <dbReference type="EMBL" id="CAK8680313.1"/>
    </source>
</evidence>
<evidence type="ECO:0008006" key="5">
    <source>
        <dbReference type="Google" id="ProtNLM"/>
    </source>
</evidence>
<feature type="region of interest" description="Disordered" evidence="1">
    <location>
        <begin position="260"/>
        <end position="280"/>
    </location>
</feature>
<evidence type="ECO:0000256" key="2">
    <source>
        <dbReference type="SAM" id="Phobius"/>
    </source>
</evidence>
<dbReference type="Pfam" id="PF11303">
    <property type="entry name" value="DUF3105"/>
    <property type="match status" value="1"/>
</dbReference>
<feature type="compositionally biased region" description="Acidic residues" evidence="1">
    <location>
        <begin position="370"/>
        <end position="380"/>
    </location>
</feature>
<feature type="region of interest" description="Disordered" evidence="1">
    <location>
        <begin position="349"/>
        <end position="380"/>
    </location>
</feature>
<feature type="compositionally biased region" description="Polar residues" evidence="1">
    <location>
        <begin position="262"/>
        <end position="279"/>
    </location>
</feature>
<dbReference type="Proteomes" id="UP001642483">
    <property type="component" value="Unassembled WGS sequence"/>
</dbReference>
<sequence length="380" mass="43119">MSKIFAVNASYYWKWFTVTLLYSINIMITNQDAFTYGAPGIDESQHGIDIDLIPNATKCMEKAKWTTQDILPSPPIKACYPRTRTWHVGIKETIDDLYPSDQIPNSGPHREAWAVFGEYDYLPPGRYVHNLEHGGVVFLYHPCTPDEMVEQLRHVAVTCTWKYNLSKYPKILNITSPMAVVVYGCVYKMSYVKASDIRSWIRHNQHSPEANENAQGPYSYGLIHRSDPPKENGNSGYCPDLPEDNIDMNVSQQLTLEKKVSADNSTGNSSLQNLRPSTPRNKEEARWAVGSLVFLVILLTSAICYTRLWQKGNNGESFAKVANLNDSPHTDETIDIKGILKKLPHVLKKNRKKSRNHSNSKGANYHLLNNDDEESEEDQV</sequence>